<dbReference type="EMBL" id="KE747818">
    <property type="protein sequence ID" value="RMZ69338.1"/>
    <property type="molecule type" value="Genomic_DNA"/>
</dbReference>
<reference evidence="3 4" key="1">
    <citation type="journal article" date="2014" name="PLoS ONE">
        <title>De novo Genome Assembly of the Fungal Plant Pathogen Pyrenophora semeniperda.</title>
        <authorList>
            <person name="Soliai M.M."/>
            <person name="Meyer S.E."/>
            <person name="Udall J.A."/>
            <person name="Elzinga D.E."/>
            <person name="Hermansen R.A."/>
            <person name="Bodily P.M."/>
            <person name="Hart A.A."/>
            <person name="Coleman C.E."/>
        </authorList>
    </citation>
    <scope>NUCLEOTIDE SEQUENCE [LARGE SCALE GENOMIC DNA]</scope>
    <source>
        <strain evidence="3 4">CCB06</strain>
        <tissue evidence="3">Mycelium</tissue>
    </source>
</reference>
<evidence type="ECO:0000313" key="4">
    <source>
        <dbReference type="Proteomes" id="UP000265663"/>
    </source>
</evidence>
<keyword evidence="2" id="KW-0472">Membrane</keyword>
<evidence type="ECO:0000256" key="1">
    <source>
        <dbReference type="SAM" id="MobiDB-lite"/>
    </source>
</evidence>
<keyword evidence="2" id="KW-1133">Transmembrane helix</keyword>
<evidence type="ECO:0000256" key="2">
    <source>
        <dbReference type="SAM" id="Phobius"/>
    </source>
</evidence>
<keyword evidence="2" id="KW-0812">Transmembrane</keyword>
<feature type="transmembrane region" description="Helical" evidence="2">
    <location>
        <begin position="12"/>
        <end position="31"/>
    </location>
</feature>
<feature type="transmembrane region" description="Helical" evidence="2">
    <location>
        <begin position="43"/>
        <end position="69"/>
    </location>
</feature>
<keyword evidence="4" id="KW-1185">Reference proteome</keyword>
<dbReference type="Proteomes" id="UP000265663">
    <property type="component" value="Unassembled WGS sequence"/>
</dbReference>
<feature type="region of interest" description="Disordered" evidence="1">
    <location>
        <begin position="183"/>
        <end position="208"/>
    </location>
</feature>
<feature type="transmembrane region" description="Helical" evidence="2">
    <location>
        <begin position="136"/>
        <end position="155"/>
    </location>
</feature>
<proteinExistence type="predicted"/>
<protein>
    <submittedName>
        <fullName evidence="3">Uncharacterized protein</fullName>
    </submittedName>
</protein>
<name>A0A3M7M4F1_9PLEO</name>
<organism evidence="3 4">
    <name type="scientific">Pyrenophora seminiperda CCB06</name>
    <dbReference type="NCBI Taxonomy" id="1302712"/>
    <lineage>
        <taxon>Eukaryota</taxon>
        <taxon>Fungi</taxon>
        <taxon>Dikarya</taxon>
        <taxon>Ascomycota</taxon>
        <taxon>Pezizomycotina</taxon>
        <taxon>Dothideomycetes</taxon>
        <taxon>Pleosporomycetidae</taxon>
        <taxon>Pleosporales</taxon>
        <taxon>Pleosporineae</taxon>
        <taxon>Pleosporaceae</taxon>
        <taxon>Pyrenophora</taxon>
    </lineage>
</organism>
<gene>
    <name evidence="3" type="ORF">GMOD_00006118</name>
</gene>
<accession>A0A3M7M4F1</accession>
<evidence type="ECO:0000313" key="3">
    <source>
        <dbReference type="EMBL" id="RMZ69338.1"/>
    </source>
</evidence>
<dbReference type="AlphaFoldDB" id="A0A3M7M4F1"/>
<feature type="compositionally biased region" description="Polar residues" evidence="1">
    <location>
        <begin position="183"/>
        <end position="199"/>
    </location>
</feature>
<sequence length="240" mass="26365">MVPLRRASGAMGGAPFFCFLPDAFVPFNLVFGDFFLTLPAAPAPAAAVLAFFVHILIITTGFLECGFLIHREGRDYKYCKKTLHSTLFHQQRDKFRNTSRTHTHLRTPRHTHYKPFTHSLCNLTTEKHHVFTNMKFSAIFVLVAAGMAVATPVVVCPPSNPAPLSSLSPFFFIHIPAHITLTRTNHSPPSRPMSSVTQPQPSPPLASSVPARVSRALALAFRMDAAAPRPLLQVDGGKEG</sequence>